<dbReference type="AlphaFoldDB" id="A0A8J7MEJ8"/>
<keyword evidence="2" id="KW-1133">Transmembrane helix</keyword>
<dbReference type="EMBL" id="JAENIM010000039">
    <property type="protein sequence ID" value="MBK1791240.1"/>
    <property type="molecule type" value="Genomic_DNA"/>
</dbReference>
<evidence type="ECO:0000256" key="1">
    <source>
        <dbReference type="SAM" id="MobiDB-lite"/>
    </source>
</evidence>
<evidence type="ECO:0000313" key="4">
    <source>
        <dbReference type="Proteomes" id="UP000624703"/>
    </source>
</evidence>
<keyword evidence="2" id="KW-0472">Membrane</keyword>
<dbReference type="Proteomes" id="UP000624703">
    <property type="component" value="Unassembled WGS sequence"/>
</dbReference>
<evidence type="ECO:0000313" key="3">
    <source>
        <dbReference type="EMBL" id="MBK1791240.1"/>
    </source>
</evidence>
<feature type="transmembrane region" description="Helical" evidence="2">
    <location>
        <begin position="39"/>
        <end position="65"/>
    </location>
</feature>
<comment type="caution">
    <text evidence="3">The sequence shown here is derived from an EMBL/GenBank/DDBJ whole genome shotgun (WGS) entry which is preliminary data.</text>
</comment>
<feature type="transmembrane region" description="Helical" evidence="2">
    <location>
        <begin position="86"/>
        <end position="105"/>
    </location>
</feature>
<evidence type="ECO:0008006" key="5">
    <source>
        <dbReference type="Google" id="ProtNLM"/>
    </source>
</evidence>
<protein>
    <recommendedName>
        <fullName evidence="5">DUF4190 domain-containing protein</fullName>
    </recommendedName>
</protein>
<organism evidence="3 4">
    <name type="scientific">Persicirhabdus sediminis</name>
    <dbReference type="NCBI Taxonomy" id="454144"/>
    <lineage>
        <taxon>Bacteria</taxon>
        <taxon>Pseudomonadati</taxon>
        <taxon>Verrucomicrobiota</taxon>
        <taxon>Verrucomicrobiia</taxon>
        <taxon>Verrucomicrobiales</taxon>
        <taxon>Verrucomicrobiaceae</taxon>
        <taxon>Persicirhabdus</taxon>
    </lineage>
</organism>
<evidence type="ECO:0000256" key="2">
    <source>
        <dbReference type="SAM" id="Phobius"/>
    </source>
</evidence>
<name>A0A8J7MEJ8_9BACT</name>
<accession>A0A8J7MEJ8</accession>
<sequence length="110" mass="11728">MSDPYQSPTTAASPEEMPTSNLGDQAGVRMLLPVGRSGWAIAAGYLGLLSLALFPAPLAFITSILAIQDINKSKRTGNRKHGMGRAFFGLLMGTIGSILLIKFILNGFKF</sequence>
<keyword evidence="2" id="KW-0812">Transmembrane</keyword>
<proteinExistence type="predicted"/>
<reference evidence="3" key="1">
    <citation type="submission" date="2021-01" db="EMBL/GenBank/DDBJ databases">
        <title>Modified the classification status of verrucomicrobia.</title>
        <authorList>
            <person name="Feng X."/>
        </authorList>
    </citation>
    <scope>NUCLEOTIDE SEQUENCE</scope>
    <source>
        <strain evidence="3">_KCTC 22039</strain>
    </source>
</reference>
<dbReference type="RefSeq" id="WP_200311253.1">
    <property type="nucleotide sequence ID" value="NZ_JAENIM010000039.1"/>
</dbReference>
<gene>
    <name evidence="3" type="ORF">JIN82_08755</name>
</gene>
<keyword evidence="4" id="KW-1185">Reference proteome</keyword>
<feature type="region of interest" description="Disordered" evidence="1">
    <location>
        <begin position="1"/>
        <end position="22"/>
    </location>
</feature>